<dbReference type="RefSeq" id="WP_192374756.1">
    <property type="nucleotide sequence ID" value="NZ_CAJHIV010000001.1"/>
</dbReference>
<sequence>MNSQREENPHIGSSFDDFLSEEAILDEVTAVAAKRVIAWQISEGMSALKLSKTAMAKKMHTSRASLNRLLDEEDTSLTLTTLVSAAAALGKKVKIELESV</sequence>
<gene>
    <name evidence="2" type="ORF">IE877_10965</name>
</gene>
<protein>
    <submittedName>
        <fullName evidence="2">XRE family transcriptional regulator</fullName>
    </submittedName>
</protein>
<comment type="caution">
    <text evidence="2">The sequence shown here is derived from an EMBL/GenBank/DDBJ whole genome shotgun (WGS) entry which is preliminary data.</text>
</comment>
<accession>A0ABR9CZU5</accession>
<evidence type="ECO:0000259" key="1">
    <source>
        <dbReference type="PROSITE" id="PS50943"/>
    </source>
</evidence>
<feature type="domain" description="HTH cro/C1-type" evidence="1">
    <location>
        <begin position="47"/>
        <end position="97"/>
    </location>
</feature>
<proteinExistence type="predicted"/>
<dbReference type="InterPro" id="IPR001387">
    <property type="entry name" value="Cro/C1-type_HTH"/>
</dbReference>
<reference evidence="2 3" key="1">
    <citation type="submission" date="2020-09" db="EMBL/GenBank/DDBJ databases">
        <title>Methylomonas albis sp. nov. and Methylomonas fluvii sp. nov.: Two cold-adapted methanotrophs from the River Elbe and an amended description of Methylovulum psychrotolerans strain Eb1.</title>
        <authorList>
            <person name="Bussmann I.K."/>
            <person name="Klings K.-W."/>
            <person name="Warnstedt J."/>
            <person name="Hoppert M."/>
            <person name="Saborowski A."/>
            <person name="Horn F."/>
            <person name="Liebner S."/>
        </authorList>
    </citation>
    <scope>NUCLEOTIDE SEQUENCE [LARGE SCALE GENOMIC DNA]</scope>
    <source>
        <strain evidence="2 3">EbA</strain>
    </source>
</reference>
<dbReference type="PROSITE" id="PS50943">
    <property type="entry name" value="HTH_CROC1"/>
    <property type="match status" value="1"/>
</dbReference>
<dbReference type="InterPro" id="IPR010982">
    <property type="entry name" value="Lambda_DNA-bd_dom_sf"/>
</dbReference>
<dbReference type="SUPFAM" id="SSF47413">
    <property type="entry name" value="lambda repressor-like DNA-binding domains"/>
    <property type="match status" value="1"/>
</dbReference>
<evidence type="ECO:0000313" key="2">
    <source>
        <dbReference type="EMBL" id="MBD9356401.1"/>
    </source>
</evidence>
<dbReference type="Proteomes" id="UP000652176">
    <property type="component" value="Unassembled WGS sequence"/>
</dbReference>
<dbReference type="Pfam" id="PF13744">
    <property type="entry name" value="HTH_37"/>
    <property type="match status" value="1"/>
</dbReference>
<name>A0ABR9CZU5_9GAMM</name>
<organism evidence="2 3">
    <name type="scientific">Methylomonas albis</name>
    <dbReference type="NCBI Taxonomy" id="1854563"/>
    <lineage>
        <taxon>Bacteria</taxon>
        <taxon>Pseudomonadati</taxon>
        <taxon>Pseudomonadota</taxon>
        <taxon>Gammaproteobacteria</taxon>
        <taxon>Methylococcales</taxon>
        <taxon>Methylococcaceae</taxon>
        <taxon>Methylomonas</taxon>
    </lineage>
</organism>
<dbReference type="Gene3D" id="1.10.260.40">
    <property type="entry name" value="lambda repressor-like DNA-binding domains"/>
    <property type="match status" value="1"/>
</dbReference>
<dbReference type="InterPro" id="IPR039554">
    <property type="entry name" value="HigA2-like_HTH"/>
</dbReference>
<keyword evidence="3" id="KW-1185">Reference proteome</keyword>
<evidence type="ECO:0000313" key="3">
    <source>
        <dbReference type="Proteomes" id="UP000652176"/>
    </source>
</evidence>
<dbReference type="EMBL" id="JACXSS010000001">
    <property type="protein sequence ID" value="MBD9356401.1"/>
    <property type="molecule type" value="Genomic_DNA"/>
</dbReference>